<sequence>MIIIGEKINATLDAVKTIILNRDTKSLLDLTQKQVAAGADYIDVNIGTGVGSREDEIRSIKWAIESIQGQVATPLCIDSADPKVIAAGLETLNAKPSMINSAKAEKHNLEAVVPLAAEHDSLLIALAMDEDGIANMVDGRLRACEKICNACQKYGIPIENLYIDPLVMPISTDINSGLVTLETIVAIKKSFPGAKTVTGLSNVSYGLPQRRRLNIAFLHMCIFAGLDAAIVDPLDEELTAAIKTGEVLAGKDRYCRRYMRAFRKKSQ</sequence>
<evidence type="ECO:0000256" key="2">
    <source>
        <dbReference type="ARBA" id="ARBA00022603"/>
    </source>
</evidence>
<comment type="caution">
    <text evidence="5">The sequence shown here is derived from an EMBL/GenBank/DDBJ whole genome shotgun (WGS) entry which is preliminary data.</text>
</comment>
<dbReference type="InterPro" id="IPR050554">
    <property type="entry name" value="Met_Synthase/Corrinoid"/>
</dbReference>
<dbReference type="GO" id="GO:0005829">
    <property type="term" value="C:cytosol"/>
    <property type="evidence" value="ECO:0007669"/>
    <property type="project" value="TreeGrafter"/>
</dbReference>
<dbReference type="Gene3D" id="3.20.20.20">
    <property type="entry name" value="Dihydropteroate synthase-like"/>
    <property type="match status" value="1"/>
</dbReference>
<accession>A0A8J6TV02</accession>
<evidence type="ECO:0000256" key="3">
    <source>
        <dbReference type="ARBA" id="ARBA00022679"/>
    </source>
</evidence>
<dbReference type="SUPFAM" id="SSF51717">
    <property type="entry name" value="Dihydropteroate synthetase-like"/>
    <property type="match status" value="1"/>
</dbReference>
<keyword evidence="3 5" id="KW-0808">Transferase</keyword>
<dbReference type="InterPro" id="IPR011005">
    <property type="entry name" value="Dihydropteroate_synth-like_sf"/>
</dbReference>
<dbReference type="Proteomes" id="UP000605201">
    <property type="component" value="Unassembled WGS sequence"/>
</dbReference>
<dbReference type="AlphaFoldDB" id="A0A8J6TV02"/>
<gene>
    <name evidence="5" type="ORF">H8D96_15560</name>
</gene>
<evidence type="ECO:0000313" key="6">
    <source>
        <dbReference type="Proteomes" id="UP000605201"/>
    </source>
</evidence>
<dbReference type="PROSITE" id="PS50972">
    <property type="entry name" value="PTERIN_BINDING"/>
    <property type="match status" value="1"/>
</dbReference>
<evidence type="ECO:0000256" key="1">
    <source>
        <dbReference type="ARBA" id="ARBA00010398"/>
    </source>
</evidence>
<dbReference type="NCBIfam" id="NF005719">
    <property type="entry name" value="PRK07535.1"/>
    <property type="match status" value="1"/>
</dbReference>
<organism evidence="5 6">
    <name type="scientific">Candidatus Desulfatibia vada</name>
    <dbReference type="NCBI Taxonomy" id="2841696"/>
    <lineage>
        <taxon>Bacteria</taxon>
        <taxon>Pseudomonadati</taxon>
        <taxon>Thermodesulfobacteriota</taxon>
        <taxon>Desulfobacteria</taxon>
        <taxon>Desulfobacterales</taxon>
        <taxon>Desulfobacterales incertae sedis</taxon>
        <taxon>Candidatus Desulfatibia</taxon>
    </lineage>
</organism>
<dbReference type="GO" id="GO:0032259">
    <property type="term" value="P:methylation"/>
    <property type="evidence" value="ECO:0007669"/>
    <property type="project" value="UniProtKB-KW"/>
</dbReference>
<feature type="domain" description="Pterin-binding" evidence="4">
    <location>
        <begin position="1"/>
        <end position="267"/>
    </location>
</feature>
<dbReference type="InterPro" id="IPR000489">
    <property type="entry name" value="Pterin-binding_dom"/>
</dbReference>
<proteinExistence type="inferred from homology"/>
<dbReference type="PANTHER" id="PTHR45833">
    <property type="entry name" value="METHIONINE SYNTHASE"/>
    <property type="match status" value="1"/>
</dbReference>
<dbReference type="GO" id="GO:0042558">
    <property type="term" value="P:pteridine-containing compound metabolic process"/>
    <property type="evidence" value="ECO:0007669"/>
    <property type="project" value="InterPro"/>
</dbReference>
<comment type="similarity">
    <text evidence="1">Belongs to the vitamin-B12 dependent methionine synthase family.</text>
</comment>
<protein>
    <submittedName>
        <fullName evidence="5">Dihydropteroate synthase</fullName>
        <ecNumber evidence="5">2.5.1.15</ecNumber>
    </submittedName>
</protein>
<dbReference type="EMBL" id="JACNIG010000290">
    <property type="protein sequence ID" value="MBC8433327.1"/>
    <property type="molecule type" value="Genomic_DNA"/>
</dbReference>
<dbReference type="Pfam" id="PF00809">
    <property type="entry name" value="Pterin_bind"/>
    <property type="match status" value="1"/>
</dbReference>
<dbReference type="EC" id="2.5.1.15" evidence="5"/>
<reference evidence="5 6" key="1">
    <citation type="submission" date="2020-08" db="EMBL/GenBank/DDBJ databases">
        <title>Bridging the membrane lipid divide: bacteria of the FCB group superphylum have the potential to synthesize archaeal ether lipids.</title>
        <authorList>
            <person name="Villanueva L."/>
            <person name="Von Meijenfeldt F.A.B."/>
            <person name="Westbye A.B."/>
            <person name="Yadav S."/>
            <person name="Hopmans E.C."/>
            <person name="Dutilh B.E."/>
            <person name="Sinninghe Damste J.S."/>
        </authorList>
    </citation>
    <scope>NUCLEOTIDE SEQUENCE [LARGE SCALE GENOMIC DNA]</scope>
    <source>
        <strain evidence="5">NIOZ-UU17</strain>
    </source>
</reference>
<evidence type="ECO:0000259" key="4">
    <source>
        <dbReference type="PROSITE" id="PS50972"/>
    </source>
</evidence>
<evidence type="ECO:0000313" key="5">
    <source>
        <dbReference type="EMBL" id="MBC8433327.1"/>
    </source>
</evidence>
<dbReference type="GO" id="GO:0008705">
    <property type="term" value="F:methionine synthase activity"/>
    <property type="evidence" value="ECO:0007669"/>
    <property type="project" value="TreeGrafter"/>
</dbReference>
<dbReference type="GO" id="GO:0004156">
    <property type="term" value="F:dihydropteroate synthase activity"/>
    <property type="evidence" value="ECO:0007669"/>
    <property type="project" value="UniProtKB-EC"/>
</dbReference>
<name>A0A8J6TV02_9BACT</name>
<keyword evidence="2" id="KW-0489">Methyltransferase</keyword>